<dbReference type="AlphaFoldDB" id="A0A2T5GDN4"/>
<dbReference type="Proteomes" id="UP000244180">
    <property type="component" value="Unassembled WGS sequence"/>
</dbReference>
<dbReference type="PIRSF" id="PIRSF031134">
    <property type="entry name" value="MTRK"/>
    <property type="match status" value="1"/>
</dbReference>
<dbReference type="PANTHER" id="PTHR34273:SF2">
    <property type="entry name" value="METHYLTHIORIBOSE KINASE"/>
    <property type="match status" value="1"/>
</dbReference>
<sequence length="412" mass="47580">MRFDRFFVMQPDDAIAYAKERGFFPADAELESEEIGDGNINYVFRVRDRRSGRSLIIKQGGETARISDAFRITPDRVRIEYEMLKRYNELAPGLAPEVYAYDEVMRAFAMEDLSHLSIMRRALMEHRKLPHFVEHITTFLVQTLFYTTDVAMDPKVKKALVRRFINPDLCEITEDLVYTEPFTDAKRRNDPYPPNREWIERMIYGDDELRREVAKLKWQFMSEAQALIHGDLHTGSIFVDERETKVIDPEFAFFGPIGYDVGNVVANLMFAWANAGATMEDEAARLDYLHWLEQAIAGVVDRFRAKFLAAWHQDARDPLARGIGVAEDYVDRVIVDSAGVTGLELARRIIGLAHVKDITSISDPEKRLKAERTLLRAAKVFILDRYRHLDGSAFVATLKTAHREEEKAERRR</sequence>
<evidence type="ECO:0000256" key="7">
    <source>
        <dbReference type="ARBA" id="ARBA00022840"/>
    </source>
</evidence>
<keyword evidence="4" id="KW-0808">Transferase</keyword>
<dbReference type="NCBIfam" id="TIGR01767">
    <property type="entry name" value="MTRK"/>
    <property type="match status" value="1"/>
</dbReference>
<evidence type="ECO:0000256" key="3">
    <source>
        <dbReference type="ARBA" id="ARBA00012128"/>
    </source>
</evidence>
<keyword evidence="5" id="KW-0547">Nucleotide-binding</keyword>
<reference evidence="9 10" key="1">
    <citation type="submission" date="2017-08" db="EMBL/GenBank/DDBJ databases">
        <title>Burning lignite coal seam in the remote Altai Mountains harbors a hydrogen-driven thermophilic microbial community.</title>
        <authorList>
            <person name="Kadnikov V.V."/>
            <person name="Mardanov A.V."/>
            <person name="Ivasenko D."/>
            <person name="Beletsky A.V."/>
            <person name="Karnachuk O.V."/>
            <person name="Ravin N.V."/>
        </authorList>
    </citation>
    <scope>NUCLEOTIDE SEQUENCE [LARGE SCALE GENOMIC DNA]</scope>
    <source>
        <strain evidence="9">AL33</strain>
    </source>
</reference>
<name>A0A2T5GDN4_HYDSH</name>
<organism evidence="9 10">
    <name type="scientific">Hydrogenibacillus schlegelii</name>
    <name type="common">Bacillus schlegelii</name>
    <dbReference type="NCBI Taxonomy" id="1484"/>
    <lineage>
        <taxon>Bacteria</taxon>
        <taxon>Bacillati</taxon>
        <taxon>Bacillota</taxon>
        <taxon>Bacilli</taxon>
        <taxon>Bacillales</taxon>
        <taxon>Bacillales Family X. Incertae Sedis</taxon>
        <taxon>Hydrogenibacillus</taxon>
    </lineage>
</organism>
<comment type="similarity">
    <text evidence="1">Belongs to the methylthioribose kinase family.</text>
</comment>
<dbReference type="GO" id="GO:0009086">
    <property type="term" value="P:methionine biosynthetic process"/>
    <property type="evidence" value="ECO:0007669"/>
    <property type="project" value="InterPro"/>
</dbReference>
<keyword evidence="6 9" id="KW-0418">Kinase</keyword>
<evidence type="ECO:0000256" key="5">
    <source>
        <dbReference type="ARBA" id="ARBA00022741"/>
    </source>
</evidence>
<evidence type="ECO:0000313" key="9">
    <source>
        <dbReference type="EMBL" id="PTQ54268.1"/>
    </source>
</evidence>
<dbReference type="Gene3D" id="3.30.200.20">
    <property type="entry name" value="Phosphorylase Kinase, domain 1"/>
    <property type="match status" value="1"/>
</dbReference>
<dbReference type="PANTHER" id="PTHR34273">
    <property type="entry name" value="METHYLTHIORIBOSE KINASE"/>
    <property type="match status" value="1"/>
</dbReference>
<evidence type="ECO:0000313" key="10">
    <source>
        <dbReference type="Proteomes" id="UP000244180"/>
    </source>
</evidence>
<dbReference type="Gene3D" id="3.90.1200.10">
    <property type="match status" value="1"/>
</dbReference>
<dbReference type="Pfam" id="PF01636">
    <property type="entry name" value="APH"/>
    <property type="match status" value="1"/>
</dbReference>
<dbReference type="GO" id="GO:0005524">
    <property type="term" value="F:ATP binding"/>
    <property type="evidence" value="ECO:0007669"/>
    <property type="project" value="UniProtKB-KW"/>
</dbReference>
<evidence type="ECO:0000259" key="8">
    <source>
        <dbReference type="Pfam" id="PF01636"/>
    </source>
</evidence>
<evidence type="ECO:0000256" key="2">
    <source>
        <dbReference type="ARBA" id="ARBA00011738"/>
    </source>
</evidence>
<comment type="caution">
    <text evidence="9">The sequence shown here is derived from an EMBL/GenBank/DDBJ whole genome shotgun (WGS) entry which is preliminary data.</text>
</comment>
<dbReference type="EMBL" id="PEBV01000005">
    <property type="protein sequence ID" value="PTQ54268.1"/>
    <property type="molecule type" value="Genomic_DNA"/>
</dbReference>
<dbReference type="EC" id="2.7.1.100" evidence="3"/>
<feature type="domain" description="Aminoglycoside phosphotransferase" evidence="8">
    <location>
        <begin position="33"/>
        <end position="273"/>
    </location>
</feature>
<dbReference type="GO" id="GO:0046522">
    <property type="term" value="F:S-methyl-5-thioribose kinase activity"/>
    <property type="evidence" value="ECO:0007669"/>
    <property type="project" value="UniProtKB-EC"/>
</dbReference>
<dbReference type="InterPro" id="IPR002575">
    <property type="entry name" value="Aminoglycoside_PTrfase"/>
</dbReference>
<evidence type="ECO:0000256" key="4">
    <source>
        <dbReference type="ARBA" id="ARBA00022679"/>
    </source>
</evidence>
<comment type="subunit">
    <text evidence="2">Homodimer.</text>
</comment>
<protein>
    <recommendedName>
        <fullName evidence="3">S-methyl-5-thioribose kinase</fullName>
        <ecNumber evidence="3">2.7.1.100</ecNumber>
    </recommendedName>
</protein>
<dbReference type="SUPFAM" id="SSF56112">
    <property type="entry name" value="Protein kinase-like (PK-like)"/>
    <property type="match status" value="1"/>
</dbReference>
<evidence type="ECO:0000256" key="1">
    <source>
        <dbReference type="ARBA" id="ARBA00010165"/>
    </source>
</evidence>
<accession>A0A2T5GDN4</accession>
<gene>
    <name evidence="9" type="ORF">HSCHL_0547</name>
</gene>
<evidence type="ECO:0000256" key="6">
    <source>
        <dbReference type="ARBA" id="ARBA00022777"/>
    </source>
</evidence>
<keyword evidence="7" id="KW-0067">ATP-binding</keyword>
<dbReference type="InterPro" id="IPR009212">
    <property type="entry name" value="Methylthioribose_kinase"/>
</dbReference>
<proteinExistence type="inferred from homology"/>
<dbReference type="InterPro" id="IPR011009">
    <property type="entry name" value="Kinase-like_dom_sf"/>
</dbReference>